<name>A0A2H3JL46_WOLCO</name>
<sequence>MDAFFTISAPVPTEEIEDPQVPSNYDTTNGRAWSNCTIA</sequence>
<dbReference type="EMBL" id="KB468135">
    <property type="protein sequence ID" value="PCH42922.1"/>
    <property type="molecule type" value="Genomic_DNA"/>
</dbReference>
<dbReference type="Proteomes" id="UP000218811">
    <property type="component" value="Unassembled WGS sequence"/>
</dbReference>
<dbReference type="OrthoDB" id="10543781at2759"/>
<proteinExistence type="predicted"/>
<organism evidence="1 2">
    <name type="scientific">Wolfiporia cocos (strain MD-104)</name>
    <name type="common">Brown rot fungus</name>
    <dbReference type="NCBI Taxonomy" id="742152"/>
    <lineage>
        <taxon>Eukaryota</taxon>
        <taxon>Fungi</taxon>
        <taxon>Dikarya</taxon>
        <taxon>Basidiomycota</taxon>
        <taxon>Agaricomycotina</taxon>
        <taxon>Agaricomycetes</taxon>
        <taxon>Polyporales</taxon>
        <taxon>Phaeolaceae</taxon>
        <taxon>Wolfiporia</taxon>
    </lineage>
</organism>
<gene>
    <name evidence="1" type="ORF">WOLCODRAFT_192020</name>
</gene>
<dbReference type="AlphaFoldDB" id="A0A2H3JL46"/>
<protein>
    <submittedName>
        <fullName evidence="1">Fungal pheromone</fullName>
    </submittedName>
</protein>
<evidence type="ECO:0000313" key="2">
    <source>
        <dbReference type="Proteomes" id="UP000218811"/>
    </source>
</evidence>
<reference evidence="1 2" key="1">
    <citation type="journal article" date="2012" name="Science">
        <title>The Paleozoic origin of enzymatic lignin decomposition reconstructed from 31 fungal genomes.</title>
        <authorList>
            <person name="Floudas D."/>
            <person name="Binder M."/>
            <person name="Riley R."/>
            <person name="Barry K."/>
            <person name="Blanchette R.A."/>
            <person name="Henrissat B."/>
            <person name="Martinez A.T."/>
            <person name="Otillar R."/>
            <person name="Spatafora J.W."/>
            <person name="Yadav J.S."/>
            <person name="Aerts A."/>
            <person name="Benoit I."/>
            <person name="Boyd A."/>
            <person name="Carlson A."/>
            <person name="Copeland A."/>
            <person name="Coutinho P.M."/>
            <person name="de Vries R.P."/>
            <person name="Ferreira P."/>
            <person name="Findley K."/>
            <person name="Foster B."/>
            <person name="Gaskell J."/>
            <person name="Glotzer D."/>
            <person name="Gorecki P."/>
            <person name="Heitman J."/>
            <person name="Hesse C."/>
            <person name="Hori C."/>
            <person name="Igarashi K."/>
            <person name="Jurgens J.A."/>
            <person name="Kallen N."/>
            <person name="Kersten P."/>
            <person name="Kohler A."/>
            <person name="Kuees U."/>
            <person name="Kumar T.K.A."/>
            <person name="Kuo A."/>
            <person name="LaButti K."/>
            <person name="Larrondo L.F."/>
            <person name="Lindquist E."/>
            <person name="Ling A."/>
            <person name="Lombard V."/>
            <person name="Lucas S."/>
            <person name="Lundell T."/>
            <person name="Martin R."/>
            <person name="McLaughlin D.J."/>
            <person name="Morgenstern I."/>
            <person name="Morin E."/>
            <person name="Murat C."/>
            <person name="Nagy L.G."/>
            <person name="Nolan M."/>
            <person name="Ohm R.A."/>
            <person name="Patyshakuliyeva A."/>
            <person name="Rokas A."/>
            <person name="Ruiz-Duenas F.J."/>
            <person name="Sabat G."/>
            <person name="Salamov A."/>
            <person name="Samejima M."/>
            <person name="Schmutz J."/>
            <person name="Slot J.C."/>
            <person name="St John F."/>
            <person name="Stenlid J."/>
            <person name="Sun H."/>
            <person name="Sun S."/>
            <person name="Syed K."/>
            <person name="Tsang A."/>
            <person name="Wiebenga A."/>
            <person name="Young D."/>
            <person name="Pisabarro A."/>
            <person name="Eastwood D.C."/>
            <person name="Martin F."/>
            <person name="Cullen D."/>
            <person name="Grigoriev I.V."/>
            <person name="Hibbett D.S."/>
        </authorList>
    </citation>
    <scope>NUCLEOTIDE SEQUENCE [LARGE SCALE GENOMIC DNA]</scope>
    <source>
        <strain evidence="1 2">MD-104</strain>
    </source>
</reference>
<keyword evidence="2" id="KW-1185">Reference proteome</keyword>
<evidence type="ECO:0000313" key="1">
    <source>
        <dbReference type="EMBL" id="PCH42922.1"/>
    </source>
</evidence>
<accession>A0A2H3JL46</accession>